<keyword evidence="2" id="KW-1185">Reference proteome</keyword>
<gene>
    <name evidence="1" type="ORF">FA95DRAFT_1465879</name>
</gene>
<dbReference type="Proteomes" id="UP000814033">
    <property type="component" value="Unassembled WGS sequence"/>
</dbReference>
<feature type="non-terminal residue" evidence="1">
    <location>
        <position position="1"/>
    </location>
</feature>
<evidence type="ECO:0000313" key="1">
    <source>
        <dbReference type="EMBL" id="KAI0045511.1"/>
    </source>
</evidence>
<name>A0ACB8RPE4_9AGAM</name>
<proteinExistence type="predicted"/>
<dbReference type="EMBL" id="MU275950">
    <property type="protein sequence ID" value="KAI0045511.1"/>
    <property type="molecule type" value="Genomic_DNA"/>
</dbReference>
<protein>
    <submittedName>
        <fullName evidence="1">Uncharacterized protein</fullName>
    </submittedName>
</protein>
<reference evidence="1" key="2">
    <citation type="journal article" date="2022" name="New Phytol.">
        <title>Evolutionary transition to the ectomycorrhizal habit in the genomes of a hyperdiverse lineage of mushroom-forming fungi.</title>
        <authorList>
            <person name="Looney B."/>
            <person name="Miyauchi S."/>
            <person name="Morin E."/>
            <person name="Drula E."/>
            <person name="Courty P.E."/>
            <person name="Kohler A."/>
            <person name="Kuo A."/>
            <person name="LaButti K."/>
            <person name="Pangilinan J."/>
            <person name="Lipzen A."/>
            <person name="Riley R."/>
            <person name="Andreopoulos W."/>
            <person name="He G."/>
            <person name="Johnson J."/>
            <person name="Nolan M."/>
            <person name="Tritt A."/>
            <person name="Barry K.W."/>
            <person name="Grigoriev I.V."/>
            <person name="Nagy L.G."/>
            <person name="Hibbett D."/>
            <person name="Henrissat B."/>
            <person name="Matheny P.B."/>
            <person name="Labbe J."/>
            <person name="Martin F.M."/>
        </authorList>
    </citation>
    <scope>NUCLEOTIDE SEQUENCE</scope>
    <source>
        <strain evidence="1">FP105234-sp</strain>
    </source>
</reference>
<feature type="non-terminal residue" evidence="1">
    <location>
        <position position="114"/>
    </location>
</feature>
<sequence length="114" mass="13270">RVDILIDCHDKVGHRGVFATRPLIGQRFWWPSYEADVLWYVRTCLICQQRQRLQISLPPTVAMPASLFAKIYVDTMHMPPSHGYRYIIQGRCSITSYPEFRLLKEEDAAALAKF</sequence>
<organism evidence="1 2">
    <name type="scientific">Auriscalpium vulgare</name>
    <dbReference type="NCBI Taxonomy" id="40419"/>
    <lineage>
        <taxon>Eukaryota</taxon>
        <taxon>Fungi</taxon>
        <taxon>Dikarya</taxon>
        <taxon>Basidiomycota</taxon>
        <taxon>Agaricomycotina</taxon>
        <taxon>Agaricomycetes</taxon>
        <taxon>Russulales</taxon>
        <taxon>Auriscalpiaceae</taxon>
        <taxon>Auriscalpium</taxon>
    </lineage>
</organism>
<reference evidence="1" key="1">
    <citation type="submission" date="2021-02" db="EMBL/GenBank/DDBJ databases">
        <authorList>
            <consortium name="DOE Joint Genome Institute"/>
            <person name="Ahrendt S."/>
            <person name="Looney B.P."/>
            <person name="Miyauchi S."/>
            <person name="Morin E."/>
            <person name="Drula E."/>
            <person name="Courty P.E."/>
            <person name="Chicoki N."/>
            <person name="Fauchery L."/>
            <person name="Kohler A."/>
            <person name="Kuo A."/>
            <person name="Labutti K."/>
            <person name="Pangilinan J."/>
            <person name="Lipzen A."/>
            <person name="Riley R."/>
            <person name="Andreopoulos W."/>
            <person name="He G."/>
            <person name="Johnson J."/>
            <person name="Barry K.W."/>
            <person name="Grigoriev I.V."/>
            <person name="Nagy L."/>
            <person name="Hibbett D."/>
            <person name="Henrissat B."/>
            <person name="Matheny P.B."/>
            <person name="Labbe J."/>
            <person name="Martin F."/>
        </authorList>
    </citation>
    <scope>NUCLEOTIDE SEQUENCE</scope>
    <source>
        <strain evidence="1">FP105234-sp</strain>
    </source>
</reference>
<comment type="caution">
    <text evidence="1">The sequence shown here is derived from an EMBL/GenBank/DDBJ whole genome shotgun (WGS) entry which is preliminary data.</text>
</comment>
<evidence type="ECO:0000313" key="2">
    <source>
        <dbReference type="Proteomes" id="UP000814033"/>
    </source>
</evidence>
<accession>A0ACB8RPE4</accession>